<proteinExistence type="predicted"/>
<gene>
    <name evidence="1" type="ORF">E2C01_062519</name>
</gene>
<name>A0A5B7HEX0_PORTR</name>
<accession>A0A5B7HEX0</accession>
<dbReference type="AlphaFoldDB" id="A0A5B7HEX0"/>
<reference evidence="1 2" key="1">
    <citation type="submission" date="2019-05" db="EMBL/GenBank/DDBJ databases">
        <title>Another draft genome of Portunus trituberculatus and its Hox gene families provides insights of decapod evolution.</title>
        <authorList>
            <person name="Jeong J.-H."/>
            <person name="Song I."/>
            <person name="Kim S."/>
            <person name="Choi T."/>
            <person name="Kim D."/>
            <person name="Ryu S."/>
            <person name="Kim W."/>
        </authorList>
    </citation>
    <scope>NUCLEOTIDE SEQUENCE [LARGE SCALE GENOMIC DNA]</scope>
    <source>
        <tissue evidence="1">Muscle</tissue>
    </source>
</reference>
<protein>
    <submittedName>
        <fullName evidence="1">Uncharacterized protein</fullName>
    </submittedName>
</protein>
<dbReference type="EMBL" id="VSRR010027652">
    <property type="protein sequence ID" value="MPC68319.1"/>
    <property type="molecule type" value="Genomic_DNA"/>
</dbReference>
<dbReference type="Proteomes" id="UP000324222">
    <property type="component" value="Unassembled WGS sequence"/>
</dbReference>
<comment type="caution">
    <text evidence="1">The sequence shown here is derived from an EMBL/GenBank/DDBJ whole genome shotgun (WGS) entry which is preliminary data.</text>
</comment>
<organism evidence="1 2">
    <name type="scientific">Portunus trituberculatus</name>
    <name type="common">Swimming crab</name>
    <name type="synonym">Neptunus trituberculatus</name>
    <dbReference type="NCBI Taxonomy" id="210409"/>
    <lineage>
        <taxon>Eukaryota</taxon>
        <taxon>Metazoa</taxon>
        <taxon>Ecdysozoa</taxon>
        <taxon>Arthropoda</taxon>
        <taxon>Crustacea</taxon>
        <taxon>Multicrustacea</taxon>
        <taxon>Malacostraca</taxon>
        <taxon>Eumalacostraca</taxon>
        <taxon>Eucarida</taxon>
        <taxon>Decapoda</taxon>
        <taxon>Pleocyemata</taxon>
        <taxon>Brachyura</taxon>
        <taxon>Eubrachyura</taxon>
        <taxon>Portunoidea</taxon>
        <taxon>Portunidae</taxon>
        <taxon>Portuninae</taxon>
        <taxon>Portunus</taxon>
    </lineage>
</organism>
<keyword evidence="2" id="KW-1185">Reference proteome</keyword>
<sequence>MPSGKPAVCYVASGPSREPYDVFPFWSQTPDCETDGNMHQNHRALHLSARLSGWRGYSGLAQRTGKAQVKVKG</sequence>
<evidence type="ECO:0000313" key="2">
    <source>
        <dbReference type="Proteomes" id="UP000324222"/>
    </source>
</evidence>
<evidence type="ECO:0000313" key="1">
    <source>
        <dbReference type="EMBL" id="MPC68319.1"/>
    </source>
</evidence>